<dbReference type="InterPro" id="IPR029045">
    <property type="entry name" value="ClpP/crotonase-like_dom_sf"/>
</dbReference>
<keyword evidence="15" id="KW-1185">Reference proteome</keyword>
<dbReference type="InterPro" id="IPR013703">
    <property type="entry name" value="Peptidase_S49_N_proteobac"/>
</dbReference>
<evidence type="ECO:0000256" key="1">
    <source>
        <dbReference type="ARBA" id="ARBA00004236"/>
    </source>
</evidence>
<evidence type="ECO:0000259" key="12">
    <source>
        <dbReference type="Pfam" id="PF01343"/>
    </source>
</evidence>
<organism evidence="14 15">
    <name type="scientific">gamma proteobacterium HTCC2207</name>
    <dbReference type="NCBI Taxonomy" id="314287"/>
    <lineage>
        <taxon>Bacteria</taxon>
        <taxon>Pseudomonadati</taxon>
        <taxon>Pseudomonadota</taxon>
        <taxon>Gammaproteobacteria</taxon>
        <taxon>Cellvibrionales</taxon>
        <taxon>Porticoccaceae</taxon>
        <taxon>SAR92 clade</taxon>
    </lineage>
</organism>
<evidence type="ECO:0000256" key="5">
    <source>
        <dbReference type="ARBA" id="ARBA00022692"/>
    </source>
</evidence>
<evidence type="ECO:0000256" key="2">
    <source>
        <dbReference type="ARBA" id="ARBA00008683"/>
    </source>
</evidence>
<dbReference type="HOGENOM" id="CLU_070316_0_0_6"/>
<dbReference type="GO" id="GO:0004252">
    <property type="term" value="F:serine-type endopeptidase activity"/>
    <property type="evidence" value="ECO:0007669"/>
    <property type="project" value="InterPro"/>
</dbReference>
<dbReference type="STRING" id="314287.GB2207_02137"/>
<feature type="compositionally biased region" description="Basic residues" evidence="10">
    <location>
        <begin position="85"/>
        <end position="98"/>
    </location>
</feature>
<evidence type="ECO:0000313" key="14">
    <source>
        <dbReference type="EMBL" id="EAS47565.1"/>
    </source>
</evidence>
<evidence type="ECO:0000313" key="15">
    <source>
        <dbReference type="Proteomes" id="UP000005555"/>
    </source>
</evidence>
<keyword evidence="6" id="KW-0378">Hydrolase</keyword>
<dbReference type="InterPro" id="IPR047272">
    <property type="entry name" value="S49_SppA_C"/>
</dbReference>
<comment type="similarity">
    <text evidence="2">Belongs to the peptidase S49 family.</text>
</comment>
<sequence>MEFVLEFLFEYGLFLAKVVTGIAALVIVVSIIVGLNQKNRHSGSKGHLEITPLNEMFDDMSDAIKFAVMDESLHKAEDKRLQKDKQKKAKALQKASKKAAKDPEAELPAQKPRVFVVNFYGNVSASAVTNLREEVTAILSQASANDEVVVRLESGGGMVHSYGLASSQLDRIRKRNIPLTVCVDKVAASGGYMMACVADKIIAAPFAILGSIGVVAQLPNFNKVLKKHDVEFELLTAGEHKRTLTMFGENTDSGREKFLEELEDTHSLFKEFVQERRPQLDIDLIATGEVWFGTRALNVALVDDLQTSDEYLVARAQEADVYEIAFVLKKKLHQRLGLAAEESADRVMLRWWERLTNNTERMT</sequence>
<dbReference type="Gene3D" id="6.20.330.10">
    <property type="match status" value="1"/>
</dbReference>
<dbReference type="Proteomes" id="UP000005555">
    <property type="component" value="Unassembled WGS sequence"/>
</dbReference>
<dbReference type="GO" id="GO:0006508">
    <property type="term" value="P:proteolysis"/>
    <property type="evidence" value="ECO:0007669"/>
    <property type="project" value="UniProtKB-KW"/>
</dbReference>
<protein>
    <submittedName>
        <fullName evidence="14">Probable protease</fullName>
    </submittedName>
</protein>
<evidence type="ECO:0000256" key="6">
    <source>
        <dbReference type="ARBA" id="ARBA00022801"/>
    </source>
</evidence>
<keyword evidence="4 14" id="KW-0645">Protease</keyword>
<gene>
    <name evidence="14" type="ORF">GB2207_02137</name>
</gene>
<feature type="domain" description="Peptidase S49" evidence="12">
    <location>
        <begin position="173"/>
        <end position="321"/>
    </location>
</feature>
<dbReference type="GO" id="GO:0005886">
    <property type="term" value="C:plasma membrane"/>
    <property type="evidence" value="ECO:0007669"/>
    <property type="project" value="UniProtKB-SubCell"/>
</dbReference>
<dbReference type="PANTHER" id="PTHR42987:SF4">
    <property type="entry name" value="PROTEASE SOHB-RELATED"/>
    <property type="match status" value="1"/>
</dbReference>
<name>Q1YTC2_9GAMM</name>
<evidence type="ECO:0000256" key="9">
    <source>
        <dbReference type="ARBA" id="ARBA00023136"/>
    </source>
</evidence>
<dbReference type="InterPro" id="IPR002142">
    <property type="entry name" value="Peptidase_S49"/>
</dbReference>
<keyword evidence="3" id="KW-1003">Cell membrane</keyword>
<dbReference type="AlphaFoldDB" id="Q1YTC2"/>
<evidence type="ECO:0000256" key="3">
    <source>
        <dbReference type="ARBA" id="ARBA00022475"/>
    </source>
</evidence>
<comment type="caution">
    <text evidence="14">The sequence shown here is derived from an EMBL/GenBank/DDBJ whole genome shotgun (WGS) entry which is preliminary data.</text>
</comment>
<dbReference type="NCBIfam" id="NF008745">
    <property type="entry name" value="PRK11778.1"/>
    <property type="match status" value="1"/>
</dbReference>
<evidence type="ECO:0000256" key="11">
    <source>
        <dbReference type="SAM" id="Phobius"/>
    </source>
</evidence>
<reference evidence="14 15" key="1">
    <citation type="submission" date="2006-03" db="EMBL/GenBank/DDBJ databases">
        <authorList>
            <person name="Giovannoni S.J."/>
            <person name="Cho J.-C."/>
            <person name="Ferriera S."/>
            <person name="Johnson J."/>
            <person name="Kravitz S."/>
            <person name="Halpern A."/>
            <person name="Remington K."/>
            <person name="Beeson K."/>
            <person name="Tran B."/>
            <person name="Rogers Y.-H."/>
            <person name="Friedman R."/>
            <person name="Venter J.C."/>
        </authorList>
    </citation>
    <scope>NUCLEOTIDE SEQUENCE [LARGE SCALE GENOMIC DNA]</scope>
    <source>
        <strain evidence="14 15">HTCC2207</strain>
    </source>
</reference>
<feature type="domain" description="Peptidase S49 N-terminal proteobacteria" evidence="13">
    <location>
        <begin position="6"/>
        <end position="169"/>
    </location>
</feature>
<dbReference type="Pfam" id="PF08496">
    <property type="entry name" value="Peptidase_S49_N"/>
    <property type="match status" value="1"/>
</dbReference>
<evidence type="ECO:0000256" key="10">
    <source>
        <dbReference type="SAM" id="MobiDB-lite"/>
    </source>
</evidence>
<feature type="region of interest" description="Disordered" evidence="10">
    <location>
        <begin position="77"/>
        <end position="105"/>
    </location>
</feature>
<dbReference type="SUPFAM" id="SSF52096">
    <property type="entry name" value="ClpP/crotonase"/>
    <property type="match status" value="1"/>
</dbReference>
<evidence type="ECO:0000256" key="8">
    <source>
        <dbReference type="ARBA" id="ARBA00022989"/>
    </source>
</evidence>
<feature type="transmembrane region" description="Helical" evidence="11">
    <location>
        <begin position="12"/>
        <end position="35"/>
    </location>
</feature>
<dbReference type="Pfam" id="PF01343">
    <property type="entry name" value="Peptidase_S49"/>
    <property type="match status" value="1"/>
</dbReference>
<evidence type="ECO:0000256" key="7">
    <source>
        <dbReference type="ARBA" id="ARBA00022825"/>
    </source>
</evidence>
<keyword evidence="7" id="KW-0720">Serine protease</keyword>
<keyword evidence="8 11" id="KW-1133">Transmembrane helix</keyword>
<dbReference type="EMBL" id="AAPI01000002">
    <property type="protein sequence ID" value="EAS47565.1"/>
    <property type="molecule type" value="Genomic_DNA"/>
</dbReference>
<evidence type="ECO:0000259" key="13">
    <source>
        <dbReference type="Pfam" id="PF08496"/>
    </source>
</evidence>
<proteinExistence type="inferred from homology"/>
<keyword evidence="5 11" id="KW-0812">Transmembrane</keyword>
<accession>Q1YTC2</accession>
<dbReference type="CDD" id="cd07023">
    <property type="entry name" value="S49_Sppa_N_C"/>
    <property type="match status" value="1"/>
</dbReference>
<dbReference type="Gene3D" id="3.90.226.10">
    <property type="entry name" value="2-enoyl-CoA Hydratase, Chain A, domain 1"/>
    <property type="match status" value="1"/>
</dbReference>
<comment type="subcellular location">
    <subcellularLocation>
        <location evidence="1">Cell membrane</location>
    </subcellularLocation>
</comment>
<keyword evidence="9 11" id="KW-0472">Membrane</keyword>
<dbReference type="eggNOG" id="COG0616">
    <property type="taxonomic scope" value="Bacteria"/>
</dbReference>
<dbReference type="PANTHER" id="PTHR42987">
    <property type="entry name" value="PEPTIDASE S49"/>
    <property type="match status" value="1"/>
</dbReference>
<evidence type="ECO:0000256" key="4">
    <source>
        <dbReference type="ARBA" id="ARBA00022670"/>
    </source>
</evidence>